<dbReference type="AlphaFoldDB" id="A0A0A9GDT7"/>
<sequence length="116" mass="13449">MLNVAYTTWPVILIPYNLPPWLCLKQPYWMMSMLILGLRSTGMNIDVYLQPLIDELKELWVKGVETWDAKVKKNFTLHALLLWTINDFQRMPCYLVGVLKASLHVHTATKIQTTCG</sequence>
<protein>
    <submittedName>
        <fullName evidence="1">Uncharacterized protein</fullName>
    </submittedName>
</protein>
<reference evidence="1" key="1">
    <citation type="submission" date="2014-09" db="EMBL/GenBank/DDBJ databases">
        <authorList>
            <person name="Magalhaes I.L.F."/>
            <person name="Oliveira U."/>
            <person name="Santos F.R."/>
            <person name="Vidigal T.H.D.A."/>
            <person name="Brescovit A.D."/>
            <person name="Santos A.J."/>
        </authorList>
    </citation>
    <scope>NUCLEOTIDE SEQUENCE</scope>
    <source>
        <tissue evidence="1">Shoot tissue taken approximately 20 cm above the soil surface</tissue>
    </source>
</reference>
<dbReference type="InterPro" id="IPR004242">
    <property type="entry name" value="Transposase_21"/>
</dbReference>
<name>A0A0A9GDT7_ARUDO</name>
<evidence type="ECO:0000313" key="1">
    <source>
        <dbReference type="EMBL" id="JAE23255.1"/>
    </source>
</evidence>
<accession>A0A0A9GDT7</accession>
<dbReference type="EMBL" id="GBRH01174641">
    <property type="protein sequence ID" value="JAE23255.1"/>
    <property type="molecule type" value="Transcribed_RNA"/>
</dbReference>
<reference evidence="1" key="2">
    <citation type="journal article" date="2015" name="Data Brief">
        <title>Shoot transcriptome of the giant reed, Arundo donax.</title>
        <authorList>
            <person name="Barrero R.A."/>
            <person name="Guerrero F.D."/>
            <person name="Moolhuijzen P."/>
            <person name="Goolsby J.A."/>
            <person name="Tidwell J."/>
            <person name="Bellgard S.E."/>
            <person name="Bellgard M.I."/>
        </authorList>
    </citation>
    <scope>NUCLEOTIDE SEQUENCE</scope>
    <source>
        <tissue evidence="1">Shoot tissue taken approximately 20 cm above the soil surface</tissue>
    </source>
</reference>
<organism evidence="1">
    <name type="scientific">Arundo donax</name>
    <name type="common">Giant reed</name>
    <name type="synonym">Donax arundinaceus</name>
    <dbReference type="NCBI Taxonomy" id="35708"/>
    <lineage>
        <taxon>Eukaryota</taxon>
        <taxon>Viridiplantae</taxon>
        <taxon>Streptophyta</taxon>
        <taxon>Embryophyta</taxon>
        <taxon>Tracheophyta</taxon>
        <taxon>Spermatophyta</taxon>
        <taxon>Magnoliopsida</taxon>
        <taxon>Liliopsida</taxon>
        <taxon>Poales</taxon>
        <taxon>Poaceae</taxon>
        <taxon>PACMAD clade</taxon>
        <taxon>Arundinoideae</taxon>
        <taxon>Arundineae</taxon>
        <taxon>Arundo</taxon>
    </lineage>
</organism>
<dbReference type="Pfam" id="PF02992">
    <property type="entry name" value="Transposase_21"/>
    <property type="match status" value="1"/>
</dbReference>
<proteinExistence type="predicted"/>